<feature type="transmembrane region" description="Helical" evidence="2">
    <location>
        <begin position="597"/>
        <end position="616"/>
    </location>
</feature>
<feature type="transmembrane region" description="Helical" evidence="2">
    <location>
        <begin position="1332"/>
        <end position="1352"/>
    </location>
</feature>
<keyword evidence="6" id="KW-1185">Reference proteome</keyword>
<dbReference type="VEuPathDB" id="VectorBase:ASTEI20_038777"/>
<accession>A0A182YNQ4</accession>
<dbReference type="InterPro" id="IPR052728">
    <property type="entry name" value="O2_lipid_transport_reg"/>
</dbReference>
<feature type="transmembrane region" description="Helical" evidence="2">
    <location>
        <begin position="1256"/>
        <end position="1279"/>
    </location>
</feature>
<reference evidence="6" key="1">
    <citation type="journal article" date="2014" name="Genome Biol.">
        <title>Genome analysis of a major urban malaria vector mosquito, Anopheles stephensi.</title>
        <authorList>
            <person name="Jiang X."/>
            <person name="Peery A."/>
            <person name="Hall A.B."/>
            <person name="Sharma A."/>
            <person name="Chen X.G."/>
            <person name="Waterhouse R.M."/>
            <person name="Komissarov A."/>
            <person name="Riehle M.M."/>
            <person name="Shouche Y."/>
            <person name="Sharakhova M.V."/>
            <person name="Lawson D."/>
            <person name="Pakpour N."/>
            <person name="Arensburger P."/>
            <person name="Davidson V.L."/>
            <person name="Eiglmeier K."/>
            <person name="Emrich S."/>
            <person name="George P."/>
            <person name="Kennedy R.C."/>
            <person name="Mane S.P."/>
            <person name="Maslen G."/>
            <person name="Oringanje C."/>
            <person name="Qi Y."/>
            <person name="Settlage R."/>
            <person name="Tojo M."/>
            <person name="Tubio J.M."/>
            <person name="Unger M.F."/>
            <person name="Wang B."/>
            <person name="Vernick K.D."/>
            <person name="Ribeiro J.M."/>
            <person name="James A.A."/>
            <person name="Michel K."/>
            <person name="Riehle M.A."/>
            <person name="Luckhart S."/>
            <person name="Sharakhov I.V."/>
            <person name="Tu Z."/>
        </authorList>
    </citation>
    <scope>NUCLEOTIDE SEQUENCE [LARGE SCALE GENOMIC DNA]</scope>
    <source>
        <strain evidence="6">Indian</strain>
    </source>
</reference>
<dbReference type="Proteomes" id="UP000076408">
    <property type="component" value="Unassembled WGS sequence"/>
</dbReference>
<feature type="transmembrane region" description="Helical" evidence="2">
    <location>
        <begin position="636"/>
        <end position="656"/>
    </location>
</feature>
<dbReference type="GO" id="GO:0016747">
    <property type="term" value="F:acyltransferase activity, transferring groups other than amino-acyl groups"/>
    <property type="evidence" value="ECO:0007669"/>
    <property type="project" value="InterPro"/>
</dbReference>
<evidence type="ECO:0000313" key="5">
    <source>
        <dbReference type="EnsemblMetazoa" id="ASTEI10090-PA"/>
    </source>
</evidence>
<feature type="transmembrane region" description="Helical" evidence="2">
    <location>
        <begin position="1113"/>
        <end position="1133"/>
    </location>
</feature>
<name>A0A182YNQ4_ANOST</name>
<feature type="transmembrane region" description="Helical" evidence="2">
    <location>
        <begin position="1002"/>
        <end position="1026"/>
    </location>
</feature>
<dbReference type="PANTHER" id="PTHR11161:SF22">
    <property type="entry name" value="ACYLTRANSFERASE 3 DOMAIN-CONTAINING PROTEIN-RELATED"/>
    <property type="match status" value="1"/>
</dbReference>
<dbReference type="Pfam" id="PF01757">
    <property type="entry name" value="Acyl_transf_3"/>
    <property type="match status" value="2"/>
</dbReference>
<evidence type="ECO:0000256" key="3">
    <source>
        <dbReference type="SAM" id="SignalP"/>
    </source>
</evidence>
<feature type="transmembrane region" description="Helical" evidence="2">
    <location>
        <begin position="1191"/>
        <end position="1210"/>
    </location>
</feature>
<keyword evidence="2" id="KW-1133">Transmembrane helix</keyword>
<dbReference type="VEuPathDB" id="VectorBase:ASTEI10090"/>
<feature type="transmembrane region" description="Helical" evidence="2">
    <location>
        <begin position="262"/>
        <end position="280"/>
    </location>
</feature>
<feature type="transmembrane region" description="Helical" evidence="2">
    <location>
        <begin position="484"/>
        <end position="505"/>
    </location>
</feature>
<feature type="transmembrane region" description="Helical" evidence="2">
    <location>
        <begin position="186"/>
        <end position="208"/>
    </location>
</feature>
<proteinExistence type="predicted"/>
<evidence type="ECO:0000313" key="6">
    <source>
        <dbReference type="Proteomes" id="UP000076408"/>
    </source>
</evidence>
<dbReference type="VEuPathDB" id="VectorBase:ASTE016226"/>
<feature type="region of interest" description="Disordered" evidence="1">
    <location>
        <begin position="667"/>
        <end position="688"/>
    </location>
</feature>
<evidence type="ECO:0000259" key="4">
    <source>
        <dbReference type="Pfam" id="PF01757"/>
    </source>
</evidence>
<dbReference type="InterPro" id="IPR002656">
    <property type="entry name" value="Acyl_transf_3_dom"/>
</dbReference>
<sequence length="1420" mass="165045">MSNRLGRLWLGLTLAGLSFTVGVVQGDNDRMSQYWRMPRVFKYDDYDICLNDDPTTPSVYCVVKAVVRPDNGSEVWGFIEQISAQWKVQLNHAHLDRGICVRDCETRLRLMSGRVNDSELLVPKFKTDYRYTFKPGTFRDVDVYRQNYSQLLEKCVNLELTEEFGLRAQTEIEYCDSNTVVHPTDWLEVTFLVVALAIAGIVLASSLYDFRCKTTHGLEHYRHDLPTTKQMYLVSFSIIRNWYRITSRGDDQLSHDLRYIHTIRMIVFMGVTLGHVVFYAQPRTALTIENRYSDLSTMIVINGTQIVTTFFAISAMLLVLFFMQKVDETKKKVGIVEIFIISAARYVRLTPVYAFVMLFEATWVVRFGDGPLWQKGFETSRSYCRANWWANLLYINNYYKPDEPCMLHTWYLAADFHLFVYGLVLCALIARYPKLRNLLLGTLMVLSYAATAAIIYVKEYDAIPIFAPEQIRYFFWYWGVYKDAYVPTHMYLVNYTSALAFAFYYRHMLKTRTNYHWLIKVSWLVSLLMIPALFALGYIFYKNQFEMPSLWMALLFPFIRLLYSGIIFFGGVGLSFRFVKLMTRLADIPFHTIIGRLTYSAYLCHLCLIKMSLFSTRSFFRYALIDIGAIWAASMFLSYLVAWVLCLVLESPFVALQRQLFKRHTRRSEDTENSSSGGEPGTDTSYCEHPDEKRNYQANVIFSQREVLAVCGVLCSLVSGVHCAEQFNMTQYRLMPRVFHFDDYDECLLDDPSVPDVYCMVKAVVQPNTSSPAWNVIAEFSSNWKQHLNHAHLDRGLCLSGCIRLLAELERQQNVTEQELGALVVPKFKIDFPYIIKNGTFRDVDTYRRNYSELFAKCINYELQQKHGLRAYTEIEYCDSNRQSYPIDNLEIAFLVVLGVLLLTVTLSSWYDHRCKQDHGLSHYQAELPSKAAMVLVSFSIIRNWYRLTSRSDDSLSRSIRYIHAVRFMIFMMINMGHNVLYAQPRTAMVIERKFSEVDSMIVANGSHVVTTFFVISALMLVLSLVNKLEQTGRKIGFLEIIMISIARYIRLTPVYAFIMFLEATWLVRYLDGPLWRKGFETSRTYCRKHWWVNLLYINNYYATDEPCMQHTWYLAADFHMFVYGLVVCAVVLRFPKYRTYILSFLLLVCTMIAAIVVYVNEYEAVTVLPPEPLRFFFWYWDMYHGTYLPTHMYLINYTAAIMGSFYMLYLQRKNFKTPKMFSLLWLLGMLAMPGSFAAGYFIYSNLFETPSVWMALVFPLGRILYTALMFLLTIGFIFRASKPILRLLNIHLFGILGRLTYCAYLCHFFITRAVSFGTRRLANLGVFEMNASSWSTLLMSYVFGWLLCLMLESPFIALQKILFESLHGKRQPNAASNRQLQPDNLPAPATFLGSLNTLQGKLPVNEVESYTNSTEQQRL</sequence>
<feature type="transmembrane region" description="Helical" evidence="2">
    <location>
        <begin position="931"/>
        <end position="948"/>
    </location>
</feature>
<feature type="transmembrane region" description="Helical" evidence="2">
    <location>
        <begin position="892"/>
        <end position="911"/>
    </location>
</feature>
<feature type="chain" id="PRO_5043724854" description="Acyltransferase 3 domain-containing protein" evidence="3">
    <location>
        <begin position="27"/>
        <end position="1420"/>
    </location>
</feature>
<protein>
    <recommendedName>
        <fullName evidence="4">Acyltransferase 3 domain-containing protein</fullName>
    </recommendedName>
</protein>
<feature type="transmembrane region" description="Helical" evidence="2">
    <location>
        <begin position="437"/>
        <end position="457"/>
    </location>
</feature>
<feature type="compositionally biased region" description="Polar residues" evidence="1">
    <location>
        <begin position="673"/>
        <end position="685"/>
    </location>
</feature>
<dbReference type="EnsemblMetazoa" id="ASTEI10090-RA">
    <property type="protein sequence ID" value="ASTEI10090-PA"/>
    <property type="gene ID" value="ASTEI10090"/>
</dbReference>
<organism evidence="5 6">
    <name type="scientific">Anopheles stephensi</name>
    <name type="common">Indo-Pakistan malaria mosquito</name>
    <dbReference type="NCBI Taxonomy" id="30069"/>
    <lineage>
        <taxon>Eukaryota</taxon>
        <taxon>Metazoa</taxon>
        <taxon>Ecdysozoa</taxon>
        <taxon>Arthropoda</taxon>
        <taxon>Hexapoda</taxon>
        <taxon>Insecta</taxon>
        <taxon>Pterygota</taxon>
        <taxon>Neoptera</taxon>
        <taxon>Endopterygota</taxon>
        <taxon>Diptera</taxon>
        <taxon>Nematocera</taxon>
        <taxon>Culicoidea</taxon>
        <taxon>Culicidae</taxon>
        <taxon>Anophelinae</taxon>
        <taxon>Anopheles</taxon>
    </lineage>
</organism>
<feature type="transmembrane region" description="Helical" evidence="2">
    <location>
        <begin position="517"/>
        <end position="541"/>
    </location>
</feature>
<reference evidence="5" key="2">
    <citation type="submission" date="2020-05" db="UniProtKB">
        <authorList>
            <consortium name="EnsemblMetazoa"/>
        </authorList>
    </citation>
    <scope>IDENTIFICATION</scope>
    <source>
        <strain evidence="5">Indian</strain>
    </source>
</reference>
<evidence type="ECO:0000256" key="1">
    <source>
        <dbReference type="SAM" id="MobiDB-lite"/>
    </source>
</evidence>
<feature type="transmembrane region" description="Helical" evidence="2">
    <location>
        <begin position="300"/>
        <end position="323"/>
    </location>
</feature>
<feature type="signal peptide" evidence="3">
    <location>
        <begin position="1"/>
        <end position="26"/>
    </location>
</feature>
<feature type="transmembrane region" description="Helical" evidence="2">
    <location>
        <begin position="1291"/>
        <end position="1312"/>
    </location>
</feature>
<feature type="transmembrane region" description="Helical" evidence="2">
    <location>
        <begin position="553"/>
        <end position="576"/>
    </location>
</feature>
<feature type="transmembrane region" description="Helical" evidence="2">
    <location>
        <begin position="410"/>
        <end position="430"/>
    </location>
</feature>
<keyword evidence="2" id="KW-0472">Membrane</keyword>
<feature type="transmembrane region" description="Helical" evidence="2">
    <location>
        <begin position="1222"/>
        <end position="1244"/>
    </location>
</feature>
<feature type="transmembrane region" description="Helical" evidence="2">
    <location>
        <begin position="335"/>
        <end position="359"/>
    </location>
</feature>
<feature type="transmembrane region" description="Helical" evidence="2">
    <location>
        <begin position="960"/>
        <end position="982"/>
    </location>
</feature>
<keyword evidence="2" id="KW-0812">Transmembrane</keyword>
<dbReference type="PANTHER" id="PTHR11161">
    <property type="entry name" value="O-ACYLTRANSFERASE"/>
    <property type="match status" value="1"/>
</dbReference>
<feature type="domain" description="Acyltransferase 3" evidence="4">
    <location>
        <begin position="961"/>
        <end position="1348"/>
    </location>
</feature>
<evidence type="ECO:0000256" key="2">
    <source>
        <dbReference type="SAM" id="Phobius"/>
    </source>
</evidence>
<keyword evidence="3" id="KW-0732">Signal</keyword>
<feature type="domain" description="Acyltransferase 3" evidence="4">
    <location>
        <begin position="258"/>
        <end position="645"/>
    </location>
</feature>
<feature type="transmembrane region" description="Helical" evidence="2">
    <location>
        <begin position="1038"/>
        <end position="1062"/>
    </location>
</feature>
<feature type="transmembrane region" description="Helical" evidence="2">
    <location>
        <begin position="1140"/>
        <end position="1160"/>
    </location>
</feature>
<dbReference type="OMA" id="CINIELK"/>